<reference evidence="2" key="2">
    <citation type="submission" date="2021-04" db="EMBL/GenBank/DDBJ databases">
        <authorList>
            <person name="Gilroy R."/>
        </authorList>
    </citation>
    <scope>NUCLEOTIDE SEQUENCE</scope>
    <source>
        <strain evidence="2">CHK32-1732</strain>
    </source>
</reference>
<sequence length="342" mass="35578">MSLFRRFAESAPASAGRPAVGRRARTALPPAFQGPLDVPLSKIVSQRAGLADRDARPAGADADLAAENPGPAPDLSPSRPVPVVLVHGTLDNAISSWHSLAPLLSNAGFSVFTVNVGRVPSNELAGGLGPVADSAAELAARVEQVRTFTGSEVVDLVGHSQGGVVAHEFIRHQGGAEVVRTVVGLGVPNGAVSPTGAKILRTLIGGKVPALDDLLPGSDFQRRLAETGVVDPTVNYTMIGTRFDEAVLPHSSLYLPETSGTEGTDNSITNVRLQDRHRLDAADHFALPYDPCALVEVVRALDPSVAEDPDWDIPTTLVLPYNGGAVAAFARPKTSQATDAGV</sequence>
<feature type="region of interest" description="Disordered" evidence="1">
    <location>
        <begin position="1"/>
        <end position="22"/>
    </location>
</feature>
<dbReference type="SUPFAM" id="SSF53474">
    <property type="entry name" value="alpha/beta-Hydrolases"/>
    <property type="match status" value="1"/>
</dbReference>
<dbReference type="GO" id="GO:0016787">
    <property type="term" value="F:hydrolase activity"/>
    <property type="evidence" value="ECO:0007669"/>
    <property type="project" value="UniProtKB-KW"/>
</dbReference>
<dbReference type="EMBL" id="DXGC01000043">
    <property type="protein sequence ID" value="HIW90903.1"/>
    <property type="molecule type" value="Genomic_DNA"/>
</dbReference>
<evidence type="ECO:0000313" key="3">
    <source>
        <dbReference type="Proteomes" id="UP000824190"/>
    </source>
</evidence>
<dbReference type="InterPro" id="IPR029058">
    <property type="entry name" value="AB_hydrolase_fold"/>
</dbReference>
<dbReference type="Proteomes" id="UP000824190">
    <property type="component" value="Unassembled WGS sequence"/>
</dbReference>
<name>A0A9D1RMN4_9CORY</name>
<gene>
    <name evidence="2" type="ORF">H9870_04490</name>
</gene>
<feature type="compositionally biased region" description="Low complexity" evidence="1">
    <location>
        <begin position="57"/>
        <end position="66"/>
    </location>
</feature>
<feature type="region of interest" description="Disordered" evidence="1">
    <location>
        <begin position="49"/>
        <end position="79"/>
    </location>
</feature>
<protein>
    <submittedName>
        <fullName evidence="2">Alpha/beta fold hydrolase</fullName>
    </submittedName>
</protein>
<evidence type="ECO:0000256" key="1">
    <source>
        <dbReference type="SAM" id="MobiDB-lite"/>
    </source>
</evidence>
<evidence type="ECO:0000313" key="2">
    <source>
        <dbReference type="EMBL" id="HIW90903.1"/>
    </source>
</evidence>
<accession>A0A9D1RMN4</accession>
<proteinExistence type="predicted"/>
<dbReference type="AlphaFoldDB" id="A0A9D1RMN4"/>
<reference evidence="2" key="1">
    <citation type="journal article" date="2021" name="PeerJ">
        <title>Extensive microbial diversity within the chicken gut microbiome revealed by metagenomics and culture.</title>
        <authorList>
            <person name="Gilroy R."/>
            <person name="Ravi A."/>
            <person name="Getino M."/>
            <person name="Pursley I."/>
            <person name="Horton D.L."/>
            <person name="Alikhan N.F."/>
            <person name="Baker D."/>
            <person name="Gharbi K."/>
            <person name="Hall N."/>
            <person name="Watson M."/>
            <person name="Adriaenssens E.M."/>
            <person name="Foster-Nyarko E."/>
            <person name="Jarju S."/>
            <person name="Secka A."/>
            <person name="Antonio M."/>
            <person name="Oren A."/>
            <person name="Chaudhuri R.R."/>
            <person name="La Ragione R."/>
            <person name="Hildebrand F."/>
            <person name="Pallen M.J."/>
        </authorList>
    </citation>
    <scope>NUCLEOTIDE SEQUENCE</scope>
    <source>
        <strain evidence="2">CHK32-1732</strain>
    </source>
</reference>
<dbReference type="Pfam" id="PF02089">
    <property type="entry name" value="Palm_thioest"/>
    <property type="match status" value="1"/>
</dbReference>
<keyword evidence="2" id="KW-0378">Hydrolase</keyword>
<dbReference type="Gene3D" id="3.40.50.1820">
    <property type="entry name" value="alpha/beta hydrolase"/>
    <property type="match status" value="1"/>
</dbReference>
<comment type="caution">
    <text evidence="2">The sequence shown here is derived from an EMBL/GenBank/DDBJ whole genome shotgun (WGS) entry which is preliminary data.</text>
</comment>
<organism evidence="2 3">
    <name type="scientific">Candidatus Corynebacterium avicola</name>
    <dbReference type="NCBI Taxonomy" id="2838527"/>
    <lineage>
        <taxon>Bacteria</taxon>
        <taxon>Bacillati</taxon>
        <taxon>Actinomycetota</taxon>
        <taxon>Actinomycetes</taxon>
        <taxon>Mycobacteriales</taxon>
        <taxon>Corynebacteriaceae</taxon>
        <taxon>Corynebacterium</taxon>
    </lineage>
</organism>